<dbReference type="PaxDb" id="39947-A0A0P0XSD9"/>
<dbReference type="AlphaFoldDB" id="A0A0P0XSD9"/>
<feature type="non-terminal residue" evidence="1">
    <location>
        <position position="1"/>
    </location>
</feature>
<gene>
    <name evidence="1" type="ordered locus">Os10g0188166</name>
    <name evidence="1" type="ORF">OSNPB_100188166</name>
</gene>
<dbReference type="Gramene" id="Os10t0188166-00">
    <property type="protein sequence ID" value="Os10t0188166-00"/>
    <property type="gene ID" value="Os10g0188166"/>
</dbReference>
<dbReference type="EMBL" id="AP014966">
    <property type="protein sequence ID" value="BAT10171.1"/>
    <property type="molecule type" value="Genomic_DNA"/>
</dbReference>
<evidence type="ECO:0000313" key="2">
    <source>
        <dbReference type="Proteomes" id="UP000059680"/>
    </source>
</evidence>
<dbReference type="Proteomes" id="UP000059680">
    <property type="component" value="Chromosome 10"/>
</dbReference>
<organism evidence="1 2">
    <name type="scientific">Oryza sativa subsp. japonica</name>
    <name type="common">Rice</name>
    <dbReference type="NCBI Taxonomy" id="39947"/>
    <lineage>
        <taxon>Eukaryota</taxon>
        <taxon>Viridiplantae</taxon>
        <taxon>Streptophyta</taxon>
        <taxon>Embryophyta</taxon>
        <taxon>Tracheophyta</taxon>
        <taxon>Spermatophyta</taxon>
        <taxon>Magnoliopsida</taxon>
        <taxon>Liliopsida</taxon>
        <taxon>Poales</taxon>
        <taxon>Poaceae</taxon>
        <taxon>BOP clade</taxon>
        <taxon>Oryzoideae</taxon>
        <taxon>Oryzeae</taxon>
        <taxon>Oryzinae</taxon>
        <taxon>Oryza</taxon>
        <taxon>Oryza sativa</taxon>
    </lineage>
</organism>
<sequence length="42" mass="4851">IHSYVLQLKSLLKNEYAKFQATQDKFCKEKAARIQNFSVGFG</sequence>
<reference evidence="2" key="1">
    <citation type="journal article" date="2005" name="Nature">
        <title>The map-based sequence of the rice genome.</title>
        <authorList>
            <consortium name="International rice genome sequencing project (IRGSP)"/>
            <person name="Matsumoto T."/>
            <person name="Wu J."/>
            <person name="Kanamori H."/>
            <person name="Katayose Y."/>
            <person name="Fujisawa M."/>
            <person name="Namiki N."/>
            <person name="Mizuno H."/>
            <person name="Yamamoto K."/>
            <person name="Antonio B.A."/>
            <person name="Baba T."/>
            <person name="Sakata K."/>
            <person name="Nagamura Y."/>
            <person name="Aoki H."/>
            <person name="Arikawa K."/>
            <person name="Arita K."/>
            <person name="Bito T."/>
            <person name="Chiden Y."/>
            <person name="Fujitsuka N."/>
            <person name="Fukunaka R."/>
            <person name="Hamada M."/>
            <person name="Harada C."/>
            <person name="Hayashi A."/>
            <person name="Hijishita S."/>
            <person name="Honda M."/>
            <person name="Hosokawa S."/>
            <person name="Ichikawa Y."/>
            <person name="Idonuma A."/>
            <person name="Iijima M."/>
            <person name="Ikeda M."/>
            <person name="Ikeno M."/>
            <person name="Ito K."/>
            <person name="Ito S."/>
            <person name="Ito T."/>
            <person name="Ito Y."/>
            <person name="Ito Y."/>
            <person name="Iwabuchi A."/>
            <person name="Kamiya K."/>
            <person name="Karasawa W."/>
            <person name="Kurita K."/>
            <person name="Katagiri S."/>
            <person name="Kikuta A."/>
            <person name="Kobayashi H."/>
            <person name="Kobayashi N."/>
            <person name="Machita K."/>
            <person name="Maehara T."/>
            <person name="Masukawa M."/>
            <person name="Mizubayashi T."/>
            <person name="Mukai Y."/>
            <person name="Nagasaki H."/>
            <person name="Nagata Y."/>
            <person name="Naito S."/>
            <person name="Nakashima M."/>
            <person name="Nakama Y."/>
            <person name="Nakamichi Y."/>
            <person name="Nakamura M."/>
            <person name="Meguro A."/>
            <person name="Negishi M."/>
            <person name="Ohta I."/>
            <person name="Ohta T."/>
            <person name="Okamoto M."/>
            <person name="Ono N."/>
            <person name="Saji S."/>
            <person name="Sakaguchi M."/>
            <person name="Sakai K."/>
            <person name="Shibata M."/>
            <person name="Shimokawa T."/>
            <person name="Song J."/>
            <person name="Takazaki Y."/>
            <person name="Terasawa K."/>
            <person name="Tsugane M."/>
            <person name="Tsuji K."/>
            <person name="Ueda S."/>
            <person name="Waki K."/>
            <person name="Yamagata H."/>
            <person name="Yamamoto M."/>
            <person name="Yamamoto S."/>
            <person name="Yamane H."/>
            <person name="Yoshiki S."/>
            <person name="Yoshihara R."/>
            <person name="Yukawa K."/>
            <person name="Zhong H."/>
            <person name="Yano M."/>
            <person name="Yuan Q."/>
            <person name="Ouyang S."/>
            <person name="Liu J."/>
            <person name="Jones K.M."/>
            <person name="Gansberger K."/>
            <person name="Moffat K."/>
            <person name="Hill J."/>
            <person name="Bera J."/>
            <person name="Fadrosh D."/>
            <person name="Jin S."/>
            <person name="Johri S."/>
            <person name="Kim M."/>
            <person name="Overton L."/>
            <person name="Reardon M."/>
            <person name="Tsitrin T."/>
            <person name="Vuong H."/>
            <person name="Weaver B."/>
            <person name="Ciecko A."/>
            <person name="Tallon L."/>
            <person name="Jackson J."/>
            <person name="Pai G."/>
            <person name="Aken S.V."/>
            <person name="Utterback T."/>
            <person name="Reidmuller S."/>
            <person name="Feldblyum T."/>
            <person name="Hsiao J."/>
            <person name="Zismann V."/>
            <person name="Iobst S."/>
            <person name="de Vazeille A.R."/>
            <person name="Buell C.R."/>
            <person name="Ying K."/>
            <person name="Li Y."/>
            <person name="Lu T."/>
            <person name="Huang Y."/>
            <person name="Zhao Q."/>
            <person name="Feng Q."/>
            <person name="Zhang L."/>
            <person name="Zhu J."/>
            <person name="Weng Q."/>
            <person name="Mu J."/>
            <person name="Lu Y."/>
            <person name="Fan D."/>
            <person name="Liu Y."/>
            <person name="Guan J."/>
            <person name="Zhang Y."/>
            <person name="Yu S."/>
            <person name="Liu X."/>
            <person name="Zhang Y."/>
            <person name="Hong G."/>
            <person name="Han B."/>
            <person name="Choisne N."/>
            <person name="Demange N."/>
            <person name="Orjeda G."/>
            <person name="Samain S."/>
            <person name="Cattolico L."/>
            <person name="Pelletier E."/>
            <person name="Couloux A."/>
            <person name="Segurens B."/>
            <person name="Wincker P."/>
            <person name="D'Hont A."/>
            <person name="Scarpelli C."/>
            <person name="Weissenbach J."/>
            <person name="Salanoubat M."/>
            <person name="Quetier F."/>
            <person name="Yu Y."/>
            <person name="Kim H.R."/>
            <person name="Rambo T."/>
            <person name="Currie J."/>
            <person name="Collura K."/>
            <person name="Luo M."/>
            <person name="Yang T."/>
            <person name="Ammiraju J.S.S."/>
            <person name="Engler F."/>
            <person name="Soderlund C."/>
            <person name="Wing R.A."/>
            <person name="Palmer L.E."/>
            <person name="de la Bastide M."/>
            <person name="Spiegel L."/>
            <person name="Nascimento L."/>
            <person name="Zutavern T."/>
            <person name="O'Shaughnessy A."/>
            <person name="Dike S."/>
            <person name="Dedhia N."/>
            <person name="Preston R."/>
            <person name="Balija V."/>
            <person name="McCombie W.R."/>
            <person name="Chow T."/>
            <person name="Chen H."/>
            <person name="Chung M."/>
            <person name="Chen C."/>
            <person name="Shaw J."/>
            <person name="Wu H."/>
            <person name="Hsiao K."/>
            <person name="Chao Y."/>
            <person name="Chu M."/>
            <person name="Cheng C."/>
            <person name="Hour A."/>
            <person name="Lee P."/>
            <person name="Lin S."/>
            <person name="Lin Y."/>
            <person name="Liou J."/>
            <person name="Liu S."/>
            <person name="Hsing Y."/>
            <person name="Raghuvanshi S."/>
            <person name="Mohanty A."/>
            <person name="Bharti A.K."/>
            <person name="Gaur A."/>
            <person name="Gupta V."/>
            <person name="Kumar D."/>
            <person name="Ravi V."/>
            <person name="Vij S."/>
            <person name="Kapur A."/>
            <person name="Khurana P."/>
            <person name="Khurana P."/>
            <person name="Khurana J.P."/>
            <person name="Tyagi A.K."/>
            <person name="Gaikwad K."/>
            <person name="Singh A."/>
            <person name="Dalal V."/>
            <person name="Srivastava S."/>
            <person name="Dixit A."/>
            <person name="Pal A.K."/>
            <person name="Ghazi I.A."/>
            <person name="Yadav M."/>
            <person name="Pandit A."/>
            <person name="Bhargava A."/>
            <person name="Sureshbabu K."/>
            <person name="Batra K."/>
            <person name="Sharma T.R."/>
            <person name="Mohapatra T."/>
            <person name="Singh N.K."/>
            <person name="Messing J."/>
            <person name="Nelson A.B."/>
            <person name="Fuks G."/>
            <person name="Kavchok S."/>
            <person name="Keizer G."/>
            <person name="Linton E."/>
            <person name="Llaca V."/>
            <person name="Song R."/>
            <person name="Tanyolac B."/>
            <person name="Young S."/>
            <person name="Ho-Il K."/>
            <person name="Hahn J.H."/>
            <person name="Sangsakoo G."/>
            <person name="Vanavichit A."/>
            <person name="de Mattos Luiz.A.T."/>
            <person name="Zimmer P.D."/>
            <person name="Malone G."/>
            <person name="Dellagostin O."/>
            <person name="de Oliveira A.C."/>
            <person name="Bevan M."/>
            <person name="Bancroft I."/>
            <person name="Minx P."/>
            <person name="Cordum H."/>
            <person name="Wilson R."/>
            <person name="Cheng Z."/>
            <person name="Jin W."/>
            <person name="Jiang J."/>
            <person name="Leong S.A."/>
            <person name="Iwama H."/>
            <person name="Gojobori T."/>
            <person name="Itoh T."/>
            <person name="Niimura Y."/>
            <person name="Fujii Y."/>
            <person name="Habara T."/>
            <person name="Sakai H."/>
            <person name="Sato Y."/>
            <person name="Wilson G."/>
            <person name="Kumar K."/>
            <person name="McCouch S."/>
            <person name="Juretic N."/>
            <person name="Hoen D."/>
            <person name="Wright S."/>
            <person name="Bruskiewich R."/>
            <person name="Bureau T."/>
            <person name="Miyao A."/>
            <person name="Hirochika H."/>
            <person name="Nishikawa T."/>
            <person name="Kadowaki K."/>
            <person name="Sugiura M."/>
            <person name="Burr B."/>
            <person name="Sasaki T."/>
        </authorList>
    </citation>
    <scope>NUCLEOTIDE SEQUENCE [LARGE SCALE GENOMIC DNA]</scope>
    <source>
        <strain evidence="2">cv. Nipponbare</strain>
    </source>
</reference>
<dbReference type="SMR" id="A0A0P0XSD9"/>
<reference evidence="1 2" key="3">
    <citation type="journal article" date="2013" name="Rice">
        <title>Improvement of the Oryza sativa Nipponbare reference genome using next generation sequence and optical map data.</title>
        <authorList>
            <person name="Kawahara Y."/>
            <person name="de la Bastide M."/>
            <person name="Hamilton J.P."/>
            <person name="Kanamori H."/>
            <person name="McCombie W.R."/>
            <person name="Ouyang S."/>
            <person name="Schwartz D.C."/>
            <person name="Tanaka T."/>
            <person name="Wu J."/>
            <person name="Zhou S."/>
            <person name="Childs K.L."/>
            <person name="Davidson R.M."/>
            <person name="Lin H."/>
            <person name="Quesada-Ocampo L."/>
            <person name="Vaillancourt B."/>
            <person name="Sakai H."/>
            <person name="Lee S.S."/>
            <person name="Kim J."/>
            <person name="Numa H."/>
            <person name="Itoh T."/>
            <person name="Buell C.R."/>
            <person name="Matsumoto T."/>
        </authorList>
    </citation>
    <scope>NUCLEOTIDE SEQUENCE [LARGE SCALE GENOMIC DNA]</scope>
    <source>
        <strain evidence="2">cv. Nipponbare</strain>
    </source>
</reference>
<accession>A0A0P0XSD9</accession>
<dbReference type="InParanoid" id="A0A0P0XSD9"/>
<keyword evidence="2" id="KW-1185">Reference proteome</keyword>
<proteinExistence type="predicted"/>
<protein>
    <submittedName>
        <fullName evidence="1">Os10g0188166 protein</fullName>
    </submittedName>
</protein>
<name>A0A0P0XSD9_ORYSJ</name>
<evidence type="ECO:0000313" key="1">
    <source>
        <dbReference type="EMBL" id="BAT10171.1"/>
    </source>
</evidence>
<reference evidence="1 2" key="2">
    <citation type="journal article" date="2013" name="Plant Cell Physiol.">
        <title>Rice Annotation Project Database (RAP-DB): an integrative and interactive database for rice genomics.</title>
        <authorList>
            <person name="Sakai H."/>
            <person name="Lee S.S."/>
            <person name="Tanaka T."/>
            <person name="Numa H."/>
            <person name="Kim J."/>
            <person name="Kawahara Y."/>
            <person name="Wakimoto H."/>
            <person name="Yang C.C."/>
            <person name="Iwamoto M."/>
            <person name="Abe T."/>
            <person name="Yamada Y."/>
            <person name="Muto A."/>
            <person name="Inokuchi H."/>
            <person name="Ikemura T."/>
            <person name="Matsumoto T."/>
            <person name="Sasaki T."/>
            <person name="Itoh T."/>
        </authorList>
    </citation>
    <scope>NUCLEOTIDE SEQUENCE [LARGE SCALE GENOMIC DNA]</scope>
    <source>
        <strain evidence="2">cv. Nipponbare</strain>
    </source>
</reference>